<evidence type="ECO:0000256" key="10">
    <source>
        <dbReference type="SAM" id="MobiDB-lite"/>
    </source>
</evidence>
<keyword evidence="3" id="KW-0964">Secreted</keyword>
<evidence type="ECO:0000256" key="7">
    <source>
        <dbReference type="ARBA" id="ARBA00023088"/>
    </source>
</evidence>
<organism evidence="14">
    <name type="scientific">Streptomyces sp. NBC_01393</name>
    <dbReference type="NCBI Taxonomy" id="2903851"/>
    <lineage>
        <taxon>Bacteria</taxon>
        <taxon>Bacillati</taxon>
        <taxon>Actinomycetota</taxon>
        <taxon>Actinomycetes</taxon>
        <taxon>Kitasatosporales</taxon>
        <taxon>Streptomycetaceae</taxon>
        <taxon>Streptomyces</taxon>
    </lineage>
</organism>
<dbReference type="GO" id="GO:0003677">
    <property type="term" value="F:DNA binding"/>
    <property type="evidence" value="ECO:0007669"/>
    <property type="project" value="UniProtKB-KW"/>
</dbReference>
<reference evidence="14" key="1">
    <citation type="submission" date="2022-10" db="EMBL/GenBank/DDBJ databases">
        <title>The complete genomes of actinobacterial strains from the NBC collection.</title>
        <authorList>
            <person name="Joergensen T.S."/>
            <person name="Alvarez Arevalo M."/>
            <person name="Sterndorff E.B."/>
            <person name="Faurdal D."/>
            <person name="Vuksanovic O."/>
            <person name="Mourched A.-S."/>
            <person name="Charusanti P."/>
            <person name="Shaw S."/>
            <person name="Blin K."/>
            <person name="Weber T."/>
        </authorList>
    </citation>
    <scope>NUCLEOTIDE SEQUENCE</scope>
    <source>
        <strain evidence="14">NBC_01393</strain>
    </source>
</reference>
<dbReference type="GO" id="GO:0042742">
    <property type="term" value="P:defense response to bacterium"/>
    <property type="evidence" value="ECO:0007669"/>
    <property type="project" value="UniProtKB-KW"/>
</dbReference>
<keyword evidence="11" id="KW-0472">Membrane</keyword>
<evidence type="ECO:0000256" key="2">
    <source>
        <dbReference type="ARBA" id="ARBA00022512"/>
    </source>
</evidence>
<evidence type="ECO:0000256" key="11">
    <source>
        <dbReference type="SAM" id="Phobius"/>
    </source>
</evidence>
<dbReference type="Pfam" id="PF00746">
    <property type="entry name" value="Gram_pos_anchor"/>
    <property type="match status" value="1"/>
</dbReference>
<feature type="compositionally biased region" description="Gly residues" evidence="10">
    <location>
        <begin position="175"/>
        <end position="185"/>
    </location>
</feature>
<dbReference type="InterPro" id="IPR027273">
    <property type="entry name" value="Neocarzinostatin-like"/>
</dbReference>
<evidence type="ECO:0000256" key="9">
    <source>
        <dbReference type="ARBA" id="ARBA00023157"/>
    </source>
</evidence>
<evidence type="ECO:0000256" key="5">
    <source>
        <dbReference type="ARBA" id="ARBA00022729"/>
    </source>
</evidence>
<keyword evidence="4" id="KW-0929">Antimicrobial</keyword>
<name>A0AAU3IA43_9ACTN</name>
<keyword evidence="8" id="KW-0238">DNA-binding</keyword>
<evidence type="ECO:0000256" key="8">
    <source>
        <dbReference type="ARBA" id="ARBA00023125"/>
    </source>
</evidence>
<feature type="chain" id="PRO_5043356849" evidence="12">
    <location>
        <begin position="31"/>
        <end position="230"/>
    </location>
</feature>
<accession>A0AAU3IA43</accession>
<evidence type="ECO:0000256" key="12">
    <source>
        <dbReference type="SAM" id="SignalP"/>
    </source>
</evidence>
<feature type="compositionally biased region" description="Low complexity" evidence="10">
    <location>
        <begin position="144"/>
        <end position="174"/>
    </location>
</feature>
<keyword evidence="2" id="KW-0134">Cell wall</keyword>
<evidence type="ECO:0000256" key="4">
    <source>
        <dbReference type="ARBA" id="ARBA00022529"/>
    </source>
</evidence>
<dbReference type="EMBL" id="CP109546">
    <property type="protein sequence ID" value="WTZ14062.1"/>
    <property type="molecule type" value="Genomic_DNA"/>
</dbReference>
<feature type="transmembrane region" description="Helical" evidence="11">
    <location>
        <begin position="201"/>
        <end position="222"/>
    </location>
</feature>
<protein>
    <submittedName>
        <fullName evidence="14">Neocarzinostatin apoprotein domain-containing protein</fullName>
    </submittedName>
</protein>
<dbReference type="AlphaFoldDB" id="A0AAU3IA43"/>
<keyword evidence="5 12" id="KW-0732">Signal</keyword>
<dbReference type="SUPFAM" id="SSF49319">
    <property type="entry name" value="Actinoxanthin-like"/>
    <property type="match status" value="1"/>
</dbReference>
<dbReference type="InterPro" id="IPR019931">
    <property type="entry name" value="LPXTG_anchor"/>
</dbReference>
<evidence type="ECO:0000256" key="6">
    <source>
        <dbReference type="ARBA" id="ARBA00023022"/>
    </source>
</evidence>
<gene>
    <name evidence="14" type="ORF">OG699_42575</name>
</gene>
<comment type="similarity">
    <text evidence="1">Belongs to the neocarzinostatin family.</text>
</comment>
<dbReference type="PROSITE" id="PS00430">
    <property type="entry name" value="TONB_DEPENDENT_REC_1"/>
    <property type="match status" value="1"/>
</dbReference>
<dbReference type="Pfam" id="PF00960">
    <property type="entry name" value="Neocarzinostat"/>
    <property type="match status" value="1"/>
</dbReference>
<keyword evidence="7" id="KW-0572">Peptidoglycan-anchor</keyword>
<evidence type="ECO:0000256" key="1">
    <source>
        <dbReference type="ARBA" id="ARBA00010648"/>
    </source>
</evidence>
<sequence>MNRVLSRTGTGAAALAAVAAVCSAATPAAAAGTLTVSRTTGLAPGDTVTVSAKGLSPSQAFVPLGMCKPDPTGPTDCDTATALVGKTDGSGVWHLSSGNATSAALKISAKAGGADCTSNAGACVVAVFISATDELVQVPLTVSATGSGSPSPGSSASPSASGTTSTSGGSASGSSSGGSGSGSASGSGSESLPQTGSVDGVAVGLLAGGTLLMGGAAFLILVRRKGDEVA</sequence>
<proteinExistence type="inferred from homology"/>
<feature type="signal peptide" evidence="12">
    <location>
        <begin position="1"/>
        <end position="30"/>
    </location>
</feature>
<dbReference type="InterPro" id="IPR010916">
    <property type="entry name" value="TonB_box_CS"/>
</dbReference>
<feature type="region of interest" description="Disordered" evidence="10">
    <location>
        <begin position="144"/>
        <end position="194"/>
    </location>
</feature>
<keyword evidence="9" id="KW-1015">Disulfide bond</keyword>
<keyword evidence="6" id="KW-0044">Antibiotic</keyword>
<dbReference type="PROSITE" id="PS50847">
    <property type="entry name" value="GRAM_POS_ANCHORING"/>
    <property type="match status" value="1"/>
</dbReference>
<evidence type="ECO:0000256" key="3">
    <source>
        <dbReference type="ARBA" id="ARBA00022525"/>
    </source>
</evidence>
<keyword evidence="11" id="KW-0812">Transmembrane</keyword>
<dbReference type="NCBIfam" id="TIGR01167">
    <property type="entry name" value="LPXTG_anchor"/>
    <property type="match status" value="1"/>
</dbReference>
<keyword evidence="11" id="KW-1133">Transmembrane helix</keyword>
<evidence type="ECO:0000313" key="14">
    <source>
        <dbReference type="EMBL" id="WTZ14062.1"/>
    </source>
</evidence>
<dbReference type="InterPro" id="IPR002186">
    <property type="entry name" value="Neocarzinostatin_fam"/>
</dbReference>
<evidence type="ECO:0000259" key="13">
    <source>
        <dbReference type="PROSITE" id="PS50847"/>
    </source>
</evidence>
<dbReference type="Gene3D" id="2.60.40.230">
    <property type="entry name" value="Neocarzinostatin-like"/>
    <property type="match status" value="1"/>
</dbReference>
<feature type="domain" description="Gram-positive cocci surface proteins LPxTG" evidence="13">
    <location>
        <begin position="192"/>
        <end position="230"/>
    </location>
</feature>